<evidence type="ECO:0000313" key="16">
    <source>
        <dbReference type="EMBL" id="PVU85361.1"/>
    </source>
</evidence>
<evidence type="ECO:0000256" key="11">
    <source>
        <dbReference type="ARBA" id="ARBA00033387"/>
    </source>
</evidence>
<dbReference type="InterPro" id="IPR029063">
    <property type="entry name" value="SAM-dependent_MTases_sf"/>
</dbReference>
<accession>A0A2T9XZ46</accession>
<evidence type="ECO:0000256" key="14">
    <source>
        <dbReference type="PIRSR" id="PIRSR028762-1"/>
    </source>
</evidence>
<keyword evidence="3" id="KW-0489">Methyltransferase</keyword>
<keyword evidence="4" id="KW-0507">mRNA processing</keyword>
<keyword evidence="9" id="KW-0539">Nucleus</keyword>
<evidence type="ECO:0000313" key="17">
    <source>
        <dbReference type="Proteomes" id="UP000245609"/>
    </source>
</evidence>
<dbReference type="GO" id="GO:0003723">
    <property type="term" value="F:RNA binding"/>
    <property type="evidence" value="ECO:0007669"/>
    <property type="project" value="UniProtKB-KW"/>
</dbReference>
<evidence type="ECO:0000256" key="10">
    <source>
        <dbReference type="ARBA" id="ARBA00032772"/>
    </source>
</evidence>
<protein>
    <recommendedName>
        <fullName evidence="13">mRNA cap guanine-N(7) methyltransferase</fullName>
        <ecNumber evidence="2">2.1.1.56</ecNumber>
    </recommendedName>
    <alternativeName>
        <fullName evidence="10">mRNA (guanine-N(7))-methyltransferase</fullName>
    </alternativeName>
    <alternativeName>
        <fullName evidence="11">mRNA cap methyltransferase</fullName>
    </alternativeName>
</protein>
<name>A0A2T9XZ46_9FUNG</name>
<evidence type="ECO:0000256" key="4">
    <source>
        <dbReference type="ARBA" id="ARBA00022664"/>
    </source>
</evidence>
<evidence type="ECO:0000256" key="8">
    <source>
        <dbReference type="ARBA" id="ARBA00023042"/>
    </source>
</evidence>
<evidence type="ECO:0000256" key="2">
    <source>
        <dbReference type="ARBA" id="ARBA00011926"/>
    </source>
</evidence>
<evidence type="ECO:0000256" key="9">
    <source>
        <dbReference type="ARBA" id="ARBA00023242"/>
    </source>
</evidence>
<dbReference type="PROSITE" id="PS51562">
    <property type="entry name" value="RNA_CAP0_MT"/>
    <property type="match status" value="1"/>
</dbReference>
<dbReference type="OrthoDB" id="10248867at2759"/>
<feature type="domain" description="MRNA cap 0 methyltransferase" evidence="15">
    <location>
        <begin position="33"/>
        <end position="295"/>
    </location>
</feature>
<dbReference type="InterPro" id="IPR039753">
    <property type="entry name" value="RG7MT1"/>
</dbReference>
<sequence length="295" mass="34083">MDEKPLTTNRPSKRVAEHYNAIPVVNIESRKDSVIIGLKRFNNWLKAVLISGYTRRNDYILEIGCGKGGDLIKWAKIRVKKIIGLDIAENSIQEATTRYSTMKFKSFDAKFYTLDCFKYTISSVIEPEDYKADVVSAQFCIHYAAESEAQFRMLLKNVSDHLRPGGYFIGTTPNAYWLTKKLASVEGTKFGNSIYSVDFEKKESDEVFGRKYVYSLVDAIDSCPEYLVHFPTFKKLALEYDLKLVKKQPFHEFYNESITHRAHIDLLYRMKVVEENKKTISLDEWEAIGKVFVLN</sequence>
<dbReference type="STRING" id="133381.A0A2T9XZ46"/>
<dbReference type="GO" id="GO:0004482">
    <property type="term" value="F:mRNA 5'-cap (guanine-N7-)-methyltransferase activity"/>
    <property type="evidence" value="ECO:0007669"/>
    <property type="project" value="UniProtKB-EC"/>
</dbReference>
<dbReference type="InterPro" id="IPR016899">
    <property type="entry name" value="mRNA_G-N7_MeTrfase_euk"/>
</dbReference>
<gene>
    <name evidence="16" type="ORF">BB560_007047</name>
</gene>
<dbReference type="AlphaFoldDB" id="A0A2T9XZ46"/>
<evidence type="ECO:0000256" key="7">
    <source>
        <dbReference type="ARBA" id="ARBA00022884"/>
    </source>
</evidence>
<dbReference type="Pfam" id="PF03291">
    <property type="entry name" value="mRNA_G-N7_MeTrfase"/>
    <property type="match status" value="1"/>
</dbReference>
<evidence type="ECO:0000256" key="1">
    <source>
        <dbReference type="ARBA" id="ARBA00004123"/>
    </source>
</evidence>
<dbReference type="EC" id="2.1.1.56" evidence="2"/>
<dbReference type="PANTHER" id="PTHR12189:SF2">
    <property type="entry name" value="MRNA CAP GUANINE-N7 METHYLTRANSFERASE"/>
    <property type="match status" value="1"/>
</dbReference>
<evidence type="ECO:0000256" key="6">
    <source>
        <dbReference type="ARBA" id="ARBA00022691"/>
    </source>
</evidence>
<comment type="subcellular location">
    <subcellularLocation>
        <location evidence="1">Nucleus</location>
    </subcellularLocation>
</comment>
<dbReference type="Gene3D" id="3.40.50.150">
    <property type="entry name" value="Vaccinia Virus protein VP39"/>
    <property type="match status" value="1"/>
</dbReference>
<comment type="catalytic activity">
    <reaction evidence="12">
        <text>a 5'-end (5'-triphosphoguanosine)-ribonucleoside in mRNA + S-adenosyl-L-methionine = a 5'-end (N(7)-methyl 5'-triphosphoguanosine)-ribonucleoside in mRNA + S-adenosyl-L-homocysteine</text>
        <dbReference type="Rhea" id="RHEA:67008"/>
        <dbReference type="Rhea" id="RHEA-COMP:17166"/>
        <dbReference type="Rhea" id="RHEA-COMP:17167"/>
        <dbReference type="ChEBI" id="CHEBI:57856"/>
        <dbReference type="ChEBI" id="CHEBI:59789"/>
        <dbReference type="ChEBI" id="CHEBI:156461"/>
        <dbReference type="ChEBI" id="CHEBI:167617"/>
        <dbReference type="EC" id="2.1.1.56"/>
    </reaction>
</comment>
<organism evidence="16 17">
    <name type="scientific">Smittium megazygosporum</name>
    <dbReference type="NCBI Taxonomy" id="133381"/>
    <lineage>
        <taxon>Eukaryota</taxon>
        <taxon>Fungi</taxon>
        <taxon>Fungi incertae sedis</taxon>
        <taxon>Zoopagomycota</taxon>
        <taxon>Kickxellomycotina</taxon>
        <taxon>Harpellomycetes</taxon>
        <taxon>Harpellales</taxon>
        <taxon>Legeriomycetaceae</taxon>
        <taxon>Smittium</taxon>
    </lineage>
</organism>
<feature type="binding site" evidence="14">
    <location>
        <position position="64"/>
    </location>
    <ligand>
        <name>S-adenosyl-L-methionine</name>
        <dbReference type="ChEBI" id="CHEBI:59789"/>
    </ligand>
</feature>
<evidence type="ECO:0000256" key="5">
    <source>
        <dbReference type="ARBA" id="ARBA00022679"/>
    </source>
</evidence>
<dbReference type="SUPFAM" id="SSF53335">
    <property type="entry name" value="S-adenosyl-L-methionine-dependent methyltransferases"/>
    <property type="match status" value="1"/>
</dbReference>
<evidence type="ECO:0000256" key="13">
    <source>
        <dbReference type="ARBA" id="ARBA00049739"/>
    </source>
</evidence>
<feature type="binding site" evidence="14">
    <location>
        <position position="46"/>
    </location>
    <ligand>
        <name>S-adenosyl-L-methionine</name>
        <dbReference type="ChEBI" id="CHEBI:59789"/>
    </ligand>
</feature>
<feature type="binding site" evidence="14">
    <location>
        <position position="115"/>
    </location>
    <ligand>
        <name>S-adenosyl-L-methionine</name>
        <dbReference type="ChEBI" id="CHEBI:59789"/>
    </ligand>
</feature>
<proteinExistence type="predicted"/>
<evidence type="ECO:0000256" key="12">
    <source>
        <dbReference type="ARBA" id="ARBA00044712"/>
    </source>
</evidence>
<keyword evidence="5" id="KW-0808">Transferase</keyword>
<feature type="binding site" evidence="14">
    <location>
        <position position="86"/>
    </location>
    <ligand>
        <name>S-adenosyl-L-methionine</name>
        <dbReference type="ChEBI" id="CHEBI:59789"/>
    </ligand>
</feature>
<comment type="caution">
    <text evidence="16">The sequence shown here is derived from an EMBL/GenBank/DDBJ whole genome shotgun (WGS) entry which is preliminary data.</text>
</comment>
<evidence type="ECO:0000256" key="3">
    <source>
        <dbReference type="ARBA" id="ARBA00022603"/>
    </source>
</evidence>
<dbReference type="InterPro" id="IPR004971">
    <property type="entry name" value="mRNA_G-N7_MeTrfase_dom"/>
</dbReference>
<reference evidence="16 17" key="1">
    <citation type="journal article" date="2018" name="MBio">
        <title>Comparative Genomics Reveals the Core Gene Toolbox for the Fungus-Insect Symbiosis.</title>
        <authorList>
            <person name="Wang Y."/>
            <person name="Stata M."/>
            <person name="Wang W."/>
            <person name="Stajich J.E."/>
            <person name="White M.M."/>
            <person name="Moncalvo J.M."/>
        </authorList>
    </citation>
    <scope>NUCLEOTIDE SEQUENCE [LARGE SCALE GENOMIC DNA]</scope>
    <source>
        <strain evidence="16 17">SC-DP-2</strain>
    </source>
</reference>
<keyword evidence="7" id="KW-0694">RNA-binding</keyword>
<feature type="binding site" evidence="14">
    <location>
        <position position="138"/>
    </location>
    <ligand>
        <name>S-adenosyl-L-methionine</name>
        <dbReference type="ChEBI" id="CHEBI:59789"/>
    </ligand>
</feature>
<keyword evidence="8" id="KW-0506">mRNA capping</keyword>
<dbReference type="CDD" id="cd02440">
    <property type="entry name" value="AdoMet_MTases"/>
    <property type="match status" value="1"/>
</dbReference>
<dbReference type="Proteomes" id="UP000245609">
    <property type="component" value="Unassembled WGS sequence"/>
</dbReference>
<dbReference type="GO" id="GO:0005634">
    <property type="term" value="C:nucleus"/>
    <property type="evidence" value="ECO:0007669"/>
    <property type="project" value="UniProtKB-SubCell"/>
</dbReference>
<feature type="binding site" evidence="14">
    <location>
        <position position="143"/>
    </location>
    <ligand>
        <name>S-adenosyl-L-methionine</name>
        <dbReference type="ChEBI" id="CHEBI:59789"/>
    </ligand>
</feature>
<dbReference type="PANTHER" id="PTHR12189">
    <property type="entry name" value="MRNA GUANINE-7- METHYLTRANSFERASE"/>
    <property type="match status" value="1"/>
</dbReference>
<dbReference type="PIRSF" id="PIRSF028762">
    <property type="entry name" value="ABD1"/>
    <property type="match status" value="1"/>
</dbReference>
<dbReference type="EMBL" id="MBFS01003676">
    <property type="protein sequence ID" value="PVU85361.1"/>
    <property type="molecule type" value="Genomic_DNA"/>
</dbReference>
<evidence type="ECO:0000259" key="15">
    <source>
        <dbReference type="PROSITE" id="PS51562"/>
    </source>
</evidence>
<keyword evidence="6" id="KW-0949">S-adenosyl-L-methionine</keyword>
<keyword evidence="17" id="KW-1185">Reference proteome</keyword>